<gene>
    <name evidence="2" type="ORF">RhiirA4_479791</name>
</gene>
<protein>
    <submittedName>
        <fullName evidence="2">Uncharacterized protein</fullName>
    </submittedName>
</protein>
<feature type="compositionally biased region" description="Low complexity" evidence="1">
    <location>
        <begin position="1"/>
        <end position="14"/>
    </location>
</feature>
<evidence type="ECO:0000313" key="3">
    <source>
        <dbReference type="Proteomes" id="UP000234323"/>
    </source>
</evidence>
<dbReference type="Proteomes" id="UP000234323">
    <property type="component" value="Unassembled WGS sequence"/>
</dbReference>
<dbReference type="AlphaFoldDB" id="A0A2I1HGY3"/>
<dbReference type="VEuPathDB" id="FungiDB:RhiirFUN_024177"/>
<dbReference type="VEuPathDB" id="FungiDB:FUN_010991"/>
<comment type="caution">
    <text evidence="2">The sequence shown here is derived from an EMBL/GenBank/DDBJ whole genome shotgun (WGS) entry which is preliminary data.</text>
</comment>
<name>A0A2I1HGY3_9GLOM</name>
<proteinExistence type="predicted"/>
<evidence type="ECO:0000313" key="2">
    <source>
        <dbReference type="EMBL" id="PKY58135.1"/>
    </source>
</evidence>
<dbReference type="VEuPathDB" id="FungiDB:RhiirA1_471565"/>
<evidence type="ECO:0000256" key="1">
    <source>
        <dbReference type="SAM" id="MobiDB-lite"/>
    </source>
</evidence>
<organism evidence="2 3">
    <name type="scientific">Rhizophagus irregularis</name>
    <dbReference type="NCBI Taxonomy" id="588596"/>
    <lineage>
        <taxon>Eukaryota</taxon>
        <taxon>Fungi</taxon>
        <taxon>Fungi incertae sedis</taxon>
        <taxon>Mucoromycota</taxon>
        <taxon>Glomeromycotina</taxon>
        <taxon>Glomeromycetes</taxon>
        <taxon>Glomerales</taxon>
        <taxon>Glomeraceae</taxon>
        <taxon>Rhizophagus</taxon>
    </lineage>
</organism>
<keyword evidence="3" id="KW-1185">Reference proteome</keyword>
<feature type="region of interest" description="Disordered" evidence="1">
    <location>
        <begin position="1"/>
        <end position="21"/>
    </location>
</feature>
<dbReference type="EMBL" id="LLXI01002864">
    <property type="protein sequence ID" value="PKY58135.1"/>
    <property type="molecule type" value="Genomic_DNA"/>
</dbReference>
<reference evidence="2 3" key="1">
    <citation type="submission" date="2015-10" db="EMBL/GenBank/DDBJ databases">
        <title>Genome analyses suggest a sexual origin of heterokaryosis in a supposedly ancient asexual fungus.</title>
        <authorList>
            <person name="Ropars J."/>
            <person name="Sedzielewska K."/>
            <person name="Noel J."/>
            <person name="Charron P."/>
            <person name="Farinelli L."/>
            <person name="Marton T."/>
            <person name="Kruger M."/>
            <person name="Pelin A."/>
            <person name="Brachmann A."/>
            <person name="Corradi N."/>
        </authorList>
    </citation>
    <scope>NUCLEOTIDE SEQUENCE [LARGE SCALE GENOMIC DNA]</scope>
    <source>
        <strain evidence="2 3">A4</strain>
    </source>
</reference>
<sequence>MDDSNDNQNTIINQNKKKRGHPKTDIWDYFKEGLRNRGHCSAEYNCCGWKQQVGQPIEMQGHIALNCLKVSPEVKSLFLEKVKNNGHLGYNKKIKISHNQPKIDEIFDSTKIDQAKIEMANCAIVKFFACCVKNNGHLGYNKKIKISHNQPKIDEIFDSTKIDQAKIEMANCAIVKFFACCGIPFHIIENPFFIGLLRTLCLGYNLPCRQTLTEDMLNAEILHVITEINLKLNNEKNLTLVPLVIMTS</sequence>
<accession>A0A2I1HGY3</accession>